<evidence type="ECO:0000313" key="5">
    <source>
        <dbReference type="Proteomes" id="UP000435112"/>
    </source>
</evidence>
<dbReference type="Gene3D" id="4.10.60.10">
    <property type="entry name" value="Zinc finger, CCHC-type"/>
    <property type="match status" value="1"/>
</dbReference>
<feature type="compositionally biased region" description="Polar residues" evidence="2">
    <location>
        <begin position="338"/>
        <end position="352"/>
    </location>
</feature>
<feature type="compositionally biased region" description="Acidic residues" evidence="2">
    <location>
        <begin position="419"/>
        <end position="436"/>
    </location>
</feature>
<keyword evidence="1" id="KW-0862">Zinc</keyword>
<dbReference type="Pfam" id="PF00098">
    <property type="entry name" value="zf-CCHC"/>
    <property type="match status" value="1"/>
</dbReference>
<dbReference type="GO" id="GO:0003676">
    <property type="term" value="F:nucleic acid binding"/>
    <property type="evidence" value="ECO:0007669"/>
    <property type="project" value="InterPro"/>
</dbReference>
<dbReference type="EMBL" id="QXFU01005073">
    <property type="protein sequence ID" value="KAE8965803.1"/>
    <property type="molecule type" value="Genomic_DNA"/>
</dbReference>
<feature type="compositionally biased region" description="Polar residues" evidence="2">
    <location>
        <begin position="262"/>
        <end position="275"/>
    </location>
</feature>
<dbReference type="Proteomes" id="UP000435112">
    <property type="component" value="Unassembled WGS sequence"/>
</dbReference>
<dbReference type="InterPro" id="IPR001878">
    <property type="entry name" value="Znf_CCHC"/>
</dbReference>
<dbReference type="SUPFAM" id="SSF57756">
    <property type="entry name" value="Retrovirus zinc finger-like domains"/>
    <property type="match status" value="1"/>
</dbReference>
<sequence length="436" mass="47799">MSAEVWGDLISGLCNEVQCYDPQMRYQYFLSGLRNREWKTALNTLMVNSIEGAVIVLLAKNMHQPVEDDADFVDAVTGNTPSESTVVLQMMQMLQQTQNLILQQQQDLARSHRSPSHPTYAAAAYEEPSQASTPHLTTNPQTTVPRTQFHGIRQGPDQYTQEGQVVCGRCHILGCCRINCQWASSTCPIRGIRGHIEAECEAPRSQPGSSGGSQRPGRRFGEPRTCYACQRPGHLAAQCPTVRAISQAMLQNDQGGQGASRPASTPSTGYANSLGSGEDRPVDGEDAVTNEPPLEERETTFESACAPYCEPTIDERETTYESACAPYCEPSADERETNYLTRPATENENPNETSEDVNENPSETSEDVNENPSEASEDANESPSETSEDVNENPCETSADVKETPYETSADVSKYPYEASEDANETPNETSEDVLD</sequence>
<protein>
    <recommendedName>
        <fullName evidence="3">CCHC-type domain-containing protein</fullName>
    </recommendedName>
</protein>
<dbReference type="SMART" id="SM00343">
    <property type="entry name" value="ZnF_C2HC"/>
    <property type="match status" value="2"/>
</dbReference>
<dbReference type="GO" id="GO:0008270">
    <property type="term" value="F:zinc ion binding"/>
    <property type="evidence" value="ECO:0007669"/>
    <property type="project" value="UniProtKB-KW"/>
</dbReference>
<gene>
    <name evidence="4" type="ORF">PR002_g28571</name>
</gene>
<reference evidence="4 5" key="1">
    <citation type="submission" date="2018-09" db="EMBL/GenBank/DDBJ databases">
        <title>Genomic investigation of the strawberry pathogen Phytophthora fragariae indicates pathogenicity is determined by transcriptional variation in three key races.</title>
        <authorList>
            <person name="Adams T.M."/>
            <person name="Armitage A.D."/>
            <person name="Sobczyk M.K."/>
            <person name="Bates H.J."/>
            <person name="Dunwell J.M."/>
            <person name="Nellist C.F."/>
            <person name="Harrison R.J."/>
        </authorList>
    </citation>
    <scope>NUCLEOTIDE SEQUENCE [LARGE SCALE GENOMIC DNA]</scope>
    <source>
        <strain evidence="4 5">SCRP324</strain>
    </source>
</reference>
<dbReference type="AlphaFoldDB" id="A0A6A3HA38"/>
<feature type="region of interest" description="Disordered" evidence="2">
    <location>
        <begin position="326"/>
        <end position="436"/>
    </location>
</feature>
<keyword evidence="1" id="KW-0863">Zinc-finger</keyword>
<evidence type="ECO:0000259" key="3">
    <source>
        <dbReference type="PROSITE" id="PS50158"/>
    </source>
</evidence>
<feature type="compositionally biased region" description="Acidic residues" evidence="2">
    <location>
        <begin position="353"/>
        <end position="391"/>
    </location>
</feature>
<dbReference type="PROSITE" id="PS50158">
    <property type="entry name" value="ZF_CCHC"/>
    <property type="match status" value="1"/>
</dbReference>
<accession>A0A6A3HA38</accession>
<feature type="region of interest" description="Disordered" evidence="2">
    <location>
        <begin position="252"/>
        <end position="302"/>
    </location>
</feature>
<feature type="domain" description="CCHC-type" evidence="3">
    <location>
        <begin position="226"/>
        <end position="240"/>
    </location>
</feature>
<evidence type="ECO:0000256" key="1">
    <source>
        <dbReference type="PROSITE-ProRule" id="PRU00047"/>
    </source>
</evidence>
<organism evidence="4 5">
    <name type="scientific">Phytophthora rubi</name>
    <dbReference type="NCBI Taxonomy" id="129364"/>
    <lineage>
        <taxon>Eukaryota</taxon>
        <taxon>Sar</taxon>
        <taxon>Stramenopiles</taxon>
        <taxon>Oomycota</taxon>
        <taxon>Peronosporomycetes</taxon>
        <taxon>Peronosporales</taxon>
        <taxon>Peronosporaceae</taxon>
        <taxon>Phytophthora</taxon>
    </lineage>
</organism>
<evidence type="ECO:0000256" key="2">
    <source>
        <dbReference type="SAM" id="MobiDB-lite"/>
    </source>
</evidence>
<evidence type="ECO:0000313" key="4">
    <source>
        <dbReference type="EMBL" id="KAE8965803.1"/>
    </source>
</evidence>
<dbReference type="InterPro" id="IPR036875">
    <property type="entry name" value="Znf_CCHC_sf"/>
</dbReference>
<keyword evidence="1" id="KW-0479">Metal-binding</keyword>
<name>A0A6A3HA38_9STRA</name>
<comment type="caution">
    <text evidence="4">The sequence shown here is derived from an EMBL/GenBank/DDBJ whole genome shotgun (WGS) entry which is preliminary data.</text>
</comment>
<proteinExistence type="predicted"/>
<dbReference type="OrthoDB" id="120436at2759"/>